<dbReference type="GO" id="GO:0055085">
    <property type="term" value="P:transmembrane transport"/>
    <property type="evidence" value="ECO:0007669"/>
    <property type="project" value="InterPro"/>
</dbReference>
<dbReference type="Gene3D" id="1.10.3720.10">
    <property type="entry name" value="MetI-like"/>
    <property type="match status" value="1"/>
</dbReference>
<keyword evidence="3" id="KW-1003">Cell membrane</keyword>
<organism evidence="10 11">
    <name type="scientific">Microlunatus flavus</name>
    <dbReference type="NCBI Taxonomy" id="1036181"/>
    <lineage>
        <taxon>Bacteria</taxon>
        <taxon>Bacillati</taxon>
        <taxon>Actinomycetota</taxon>
        <taxon>Actinomycetes</taxon>
        <taxon>Propionibacteriales</taxon>
        <taxon>Propionibacteriaceae</taxon>
        <taxon>Microlunatus</taxon>
    </lineage>
</organism>
<evidence type="ECO:0000256" key="4">
    <source>
        <dbReference type="ARBA" id="ARBA00022692"/>
    </source>
</evidence>
<evidence type="ECO:0000256" key="6">
    <source>
        <dbReference type="ARBA" id="ARBA00023136"/>
    </source>
</evidence>
<reference evidence="11" key="1">
    <citation type="submission" date="2016-10" db="EMBL/GenBank/DDBJ databases">
        <authorList>
            <person name="Varghese N."/>
            <person name="Submissions S."/>
        </authorList>
    </citation>
    <scope>NUCLEOTIDE SEQUENCE [LARGE SCALE GENOMIC DNA]</scope>
    <source>
        <strain evidence="11">CGMCC 4.6856</strain>
    </source>
</reference>
<dbReference type="Pfam" id="PF00528">
    <property type="entry name" value="BPD_transp_1"/>
    <property type="match status" value="1"/>
</dbReference>
<dbReference type="RefSeq" id="WP_091182901.1">
    <property type="nucleotide sequence ID" value="NZ_FOFA01000007.1"/>
</dbReference>
<feature type="transmembrane region" description="Helical" evidence="7">
    <location>
        <begin position="204"/>
        <end position="226"/>
    </location>
</feature>
<evidence type="ECO:0000256" key="2">
    <source>
        <dbReference type="ARBA" id="ARBA00022448"/>
    </source>
</evidence>
<feature type="transmembrane region" description="Helical" evidence="7">
    <location>
        <begin position="32"/>
        <end position="53"/>
    </location>
</feature>
<evidence type="ECO:0000313" key="11">
    <source>
        <dbReference type="Proteomes" id="UP000198504"/>
    </source>
</evidence>
<feature type="compositionally biased region" description="Low complexity" evidence="8">
    <location>
        <begin position="1"/>
        <end position="10"/>
    </location>
</feature>
<dbReference type="PROSITE" id="PS50928">
    <property type="entry name" value="ABC_TM1"/>
    <property type="match status" value="1"/>
</dbReference>
<evidence type="ECO:0000256" key="7">
    <source>
        <dbReference type="RuleBase" id="RU363032"/>
    </source>
</evidence>
<keyword evidence="2 7" id="KW-0813">Transport</keyword>
<dbReference type="PANTHER" id="PTHR43744:SF12">
    <property type="entry name" value="ABC TRANSPORTER PERMEASE PROTEIN MG189-RELATED"/>
    <property type="match status" value="1"/>
</dbReference>
<gene>
    <name evidence="10" type="ORF">SAMN05421756_10785</name>
</gene>
<evidence type="ECO:0000256" key="1">
    <source>
        <dbReference type="ARBA" id="ARBA00004651"/>
    </source>
</evidence>
<evidence type="ECO:0000313" key="10">
    <source>
        <dbReference type="EMBL" id="SEQ94735.1"/>
    </source>
</evidence>
<dbReference type="InterPro" id="IPR035906">
    <property type="entry name" value="MetI-like_sf"/>
</dbReference>
<dbReference type="PANTHER" id="PTHR43744">
    <property type="entry name" value="ABC TRANSPORTER PERMEASE PROTEIN MG189-RELATED-RELATED"/>
    <property type="match status" value="1"/>
</dbReference>
<feature type="transmembrane region" description="Helical" evidence="7">
    <location>
        <begin position="262"/>
        <end position="283"/>
    </location>
</feature>
<dbReference type="InterPro" id="IPR000515">
    <property type="entry name" value="MetI-like"/>
</dbReference>
<dbReference type="CDD" id="cd06261">
    <property type="entry name" value="TM_PBP2"/>
    <property type="match status" value="1"/>
</dbReference>
<dbReference type="AlphaFoldDB" id="A0A1H9K7B0"/>
<keyword evidence="11" id="KW-1185">Reference proteome</keyword>
<feature type="domain" description="ABC transmembrane type-1" evidence="9">
    <location>
        <begin position="92"/>
        <end position="283"/>
    </location>
</feature>
<sequence length="297" mass="32542">MAVTTSPTTTRTERPAEQPRPRARRRRDRPNVVGAVLGVVWLAIIVVPIYYVVLTSFSEQGEFYTRNPLVPPGDPTLGAYRQVVESGIARYFVNSVLVTAATVVVTVVVCLLAAYTIVRSSRRFVRTSYSLFLLGLAVPLQATIVPLFFMLGQLDLYDTLLAVILPSIAFAIPITVLVLVNFLRDIPRELFESMFVDGATNGQILLRLVLPLARPALGTVVIYDALQVWNGFLLPLVLTQSENIRVLPLALWNFQGQFSIDVPATLAAVVLSAIPVLVLYVVARRQLVSGLTAGVGR</sequence>
<comment type="similarity">
    <text evidence="7">Belongs to the binding-protein-dependent transport system permease family.</text>
</comment>
<accession>A0A1H9K7B0</accession>
<keyword evidence="6 7" id="KW-0472">Membrane</keyword>
<dbReference type="SUPFAM" id="SSF161098">
    <property type="entry name" value="MetI-like"/>
    <property type="match status" value="1"/>
</dbReference>
<evidence type="ECO:0000256" key="3">
    <source>
        <dbReference type="ARBA" id="ARBA00022475"/>
    </source>
</evidence>
<feature type="transmembrane region" description="Helical" evidence="7">
    <location>
        <begin position="91"/>
        <end position="118"/>
    </location>
</feature>
<proteinExistence type="inferred from homology"/>
<keyword evidence="5 7" id="KW-1133">Transmembrane helix</keyword>
<feature type="transmembrane region" description="Helical" evidence="7">
    <location>
        <begin position="160"/>
        <end position="183"/>
    </location>
</feature>
<protein>
    <submittedName>
        <fullName evidence="10">Raffinose/stachyose/melibiose transport system permease protein</fullName>
    </submittedName>
</protein>
<evidence type="ECO:0000256" key="5">
    <source>
        <dbReference type="ARBA" id="ARBA00022989"/>
    </source>
</evidence>
<comment type="subcellular location">
    <subcellularLocation>
        <location evidence="1 7">Cell membrane</location>
        <topology evidence="1 7">Multi-pass membrane protein</topology>
    </subcellularLocation>
</comment>
<dbReference type="STRING" id="1036181.SAMN05421756_10785"/>
<dbReference type="GO" id="GO:0005886">
    <property type="term" value="C:plasma membrane"/>
    <property type="evidence" value="ECO:0007669"/>
    <property type="project" value="UniProtKB-SubCell"/>
</dbReference>
<feature type="region of interest" description="Disordered" evidence="8">
    <location>
        <begin position="1"/>
        <end position="27"/>
    </location>
</feature>
<feature type="compositionally biased region" description="Basic and acidic residues" evidence="8">
    <location>
        <begin position="11"/>
        <end position="20"/>
    </location>
</feature>
<feature type="transmembrane region" description="Helical" evidence="7">
    <location>
        <begin position="130"/>
        <end position="154"/>
    </location>
</feature>
<evidence type="ECO:0000259" key="9">
    <source>
        <dbReference type="PROSITE" id="PS50928"/>
    </source>
</evidence>
<keyword evidence="4 7" id="KW-0812">Transmembrane</keyword>
<evidence type="ECO:0000256" key="8">
    <source>
        <dbReference type="SAM" id="MobiDB-lite"/>
    </source>
</evidence>
<dbReference type="Proteomes" id="UP000198504">
    <property type="component" value="Unassembled WGS sequence"/>
</dbReference>
<dbReference type="OrthoDB" id="61122at2"/>
<name>A0A1H9K7B0_9ACTN</name>
<dbReference type="EMBL" id="FOFA01000007">
    <property type="protein sequence ID" value="SEQ94735.1"/>
    <property type="molecule type" value="Genomic_DNA"/>
</dbReference>